<accession>A0AA38LRH3</accession>
<dbReference type="InterPro" id="IPR003029">
    <property type="entry name" value="S1_domain"/>
</dbReference>
<organism evidence="7 8">
    <name type="scientific">Dioszegia hungarica</name>
    <dbReference type="NCBI Taxonomy" id="4972"/>
    <lineage>
        <taxon>Eukaryota</taxon>
        <taxon>Fungi</taxon>
        <taxon>Dikarya</taxon>
        <taxon>Basidiomycota</taxon>
        <taxon>Agaricomycotina</taxon>
        <taxon>Tremellomycetes</taxon>
        <taxon>Tremellales</taxon>
        <taxon>Bulleribasidiaceae</taxon>
        <taxon>Dioszegia</taxon>
    </lineage>
</organism>
<feature type="domain" description="S1 motif" evidence="6">
    <location>
        <begin position="622"/>
        <end position="691"/>
    </location>
</feature>
<comment type="caution">
    <text evidence="7">The sequence shown here is derived from an EMBL/GenBank/DDBJ whole genome shotgun (WGS) entry which is preliminary data.</text>
</comment>
<feature type="domain" description="S1 motif" evidence="6">
    <location>
        <begin position="253"/>
        <end position="326"/>
    </location>
</feature>
<evidence type="ECO:0000313" key="7">
    <source>
        <dbReference type="EMBL" id="KAI9633030.1"/>
    </source>
</evidence>
<dbReference type="InterPro" id="IPR048059">
    <property type="entry name" value="Rrp5_S1_rpt_hs1_sc1"/>
</dbReference>
<keyword evidence="8" id="KW-1185">Reference proteome</keyword>
<dbReference type="PANTHER" id="PTHR23270:SF10">
    <property type="entry name" value="PROTEIN RRP5 HOMOLOG"/>
    <property type="match status" value="1"/>
</dbReference>
<feature type="domain" description="S1 motif" evidence="6">
    <location>
        <begin position="533"/>
        <end position="602"/>
    </location>
</feature>
<dbReference type="FunFam" id="1.25.40.10:FF:000727">
    <property type="entry name" value="Chromosome 1, whole genome shotgun sequence"/>
    <property type="match status" value="1"/>
</dbReference>
<dbReference type="CDD" id="cd05707">
    <property type="entry name" value="S1_Rrp5_repeat_sc11"/>
    <property type="match status" value="1"/>
</dbReference>
<feature type="domain" description="S1 motif" evidence="6">
    <location>
        <begin position="997"/>
        <end position="1070"/>
    </location>
</feature>
<dbReference type="Gene3D" id="2.40.50.140">
    <property type="entry name" value="Nucleic acid-binding proteins"/>
    <property type="match status" value="8"/>
</dbReference>
<dbReference type="SUPFAM" id="SSF50249">
    <property type="entry name" value="Nucleic acid-binding proteins"/>
    <property type="match status" value="7"/>
</dbReference>
<dbReference type="InterPro" id="IPR003107">
    <property type="entry name" value="HAT"/>
</dbReference>
<evidence type="ECO:0000256" key="2">
    <source>
        <dbReference type="ARBA" id="ARBA00022552"/>
    </source>
</evidence>
<dbReference type="GeneID" id="77728322"/>
<feature type="region of interest" description="Disordered" evidence="5">
    <location>
        <begin position="1479"/>
        <end position="1510"/>
    </location>
</feature>
<keyword evidence="3" id="KW-0677">Repeat</keyword>
<protein>
    <submittedName>
        <fullName evidence="7">rRNA processing-related protein</fullName>
    </submittedName>
</protein>
<dbReference type="SUPFAM" id="SSF48452">
    <property type="entry name" value="TPR-like"/>
    <property type="match status" value="2"/>
</dbReference>
<feature type="region of interest" description="Disordered" evidence="5">
    <location>
        <begin position="167"/>
        <end position="189"/>
    </location>
</feature>
<dbReference type="FunFam" id="2.40.50.140:FF:000155">
    <property type="entry name" value="rRNA biogenesis protein RRP5"/>
    <property type="match status" value="1"/>
</dbReference>
<dbReference type="RefSeq" id="XP_052942807.1">
    <property type="nucleotide sequence ID" value="XM_053089117.1"/>
</dbReference>
<evidence type="ECO:0000256" key="4">
    <source>
        <dbReference type="ARBA" id="ARBA00023242"/>
    </source>
</evidence>
<dbReference type="Gene3D" id="1.25.40.10">
    <property type="entry name" value="Tetratricopeptide repeat domain"/>
    <property type="match status" value="2"/>
</dbReference>
<feature type="region of interest" description="Disordered" evidence="5">
    <location>
        <begin position="1079"/>
        <end position="1162"/>
    </location>
</feature>
<dbReference type="FunFam" id="2.40.50.140:FF:000103">
    <property type="entry name" value="protein RRP5 homolog"/>
    <property type="match status" value="1"/>
</dbReference>
<dbReference type="SMART" id="SM00386">
    <property type="entry name" value="HAT"/>
    <property type="match status" value="6"/>
</dbReference>
<feature type="domain" description="S1 motif" evidence="6">
    <location>
        <begin position="706"/>
        <end position="780"/>
    </location>
</feature>
<feature type="region of interest" description="Disordered" evidence="5">
    <location>
        <begin position="1177"/>
        <end position="1233"/>
    </location>
</feature>
<dbReference type="GO" id="GO:0003723">
    <property type="term" value="F:RNA binding"/>
    <property type="evidence" value="ECO:0007669"/>
    <property type="project" value="TreeGrafter"/>
</dbReference>
<dbReference type="FunFam" id="2.40.50.140:FF:000340">
    <property type="entry name" value="Unplaced genomic scaffold supercont1.162, whole genome shotgun sequence"/>
    <property type="match status" value="1"/>
</dbReference>
<dbReference type="FunFam" id="2.40.50.140:FF:000289">
    <property type="entry name" value="Chromosome 1, whole genome shotgun sequence"/>
    <property type="match status" value="1"/>
</dbReference>
<dbReference type="Proteomes" id="UP001164286">
    <property type="component" value="Unassembled WGS sequence"/>
</dbReference>
<feature type="domain" description="S1 motif" evidence="6">
    <location>
        <begin position="347"/>
        <end position="417"/>
    </location>
</feature>
<feature type="region of interest" description="Disordered" evidence="5">
    <location>
        <begin position="1"/>
        <end position="47"/>
    </location>
</feature>
<keyword evidence="4" id="KW-0539">Nucleus</keyword>
<dbReference type="CDD" id="cd05697">
    <property type="entry name" value="S1_Rrp5_repeat_hs5"/>
    <property type="match status" value="1"/>
</dbReference>
<dbReference type="PROSITE" id="PS50126">
    <property type="entry name" value="S1"/>
    <property type="match status" value="9"/>
</dbReference>
<evidence type="ECO:0000256" key="3">
    <source>
        <dbReference type="ARBA" id="ARBA00022737"/>
    </source>
</evidence>
<reference evidence="7" key="1">
    <citation type="journal article" date="2022" name="G3 (Bethesda)">
        <title>High quality genome of the basidiomycete yeast Dioszegia hungarica PDD-24b-2 isolated from cloud water.</title>
        <authorList>
            <person name="Jarrige D."/>
            <person name="Haridas S."/>
            <person name="Bleykasten-Grosshans C."/>
            <person name="Joly M."/>
            <person name="Nadalig T."/>
            <person name="Sancelme M."/>
            <person name="Vuilleumier S."/>
            <person name="Grigoriev I.V."/>
            <person name="Amato P."/>
            <person name="Bringel F."/>
        </authorList>
    </citation>
    <scope>NUCLEOTIDE SEQUENCE</scope>
    <source>
        <strain evidence="7">PDD-24b-2</strain>
    </source>
</reference>
<evidence type="ECO:0000256" key="1">
    <source>
        <dbReference type="ARBA" id="ARBA00004604"/>
    </source>
</evidence>
<dbReference type="EMBL" id="JAKWFO010000013">
    <property type="protein sequence ID" value="KAI9633030.1"/>
    <property type="molecule type" value="Genomic_DNA"/>
</dbReference>
<feature type="domain" description="S1 motif" evidence="6">
    <location>
        <begin position="907"/>
        <end position="976"/>
    </location>
</feature>
<feature type="compositionally biased region" description="Low complexity" evidence="5">
    <location>
        <begin position="1153"/>
        <end position="1162"/>
    </location>
</feature>
<dbReference type="SMART" id="SM00316">
    <property type="entry name" value="S1"/>
    <property type="match status" value="10"/>
</dbReference>
<sequence>MALESKKRSHGDSNAAAGPSKAPRPAPAFTSALKADEGDFPRGGGTTLSAFELKQVREEGRREAEAEIAAEVGRSHRVVQARSGTRTDRFKIEAPSQRARGAASEEERGAEHLNYKRLTIGTRVLARIHTILPLHLVISLPNNLLAHVPITEISSTLTALLSAEEAAMSISEDEDDEDEDDSPAKSAAPELSQLFVPGQYFPARVVATYPTASQAFVSQYPMSETTKLAARVEMTLMPEKVNSEIAKADLDKGFVLVGEVKEEEDKGWRVGLGLGDEGGGSGVGGWIGKEQVTKNVTSGTLIPGQLVRASISSVTASGRVLQLSLNPQTAVKGQLNEVSSVSSILPGHLVSTLITAVMPSGLNVKIGGFFDGTIDLTHLALGDAEIEDRYKVGKKIRARVLYDNQTVTPRRFGLSALPHILDLESPLAADKVTPLEQAIPIGKMISAVTVQKVISEWGLVCRTDDGLDAFVHISHISDERLPSLSSSAGPYAPGTMHRARVIGHSPLDGVILLSLEQKVIDQVFMAVSELSVGQVLKGTIRRLTDKMLFVDISGSVDGIVHPLHYADIRLKHPERRFKVGSTVKARVIELEAARSRVVLTLKKSLVESDLPVLASFAEYSQGVAVAGTVVKLLDKGLVVELFGGQKAFVPQSEASQNPSSNLSEIFYVGQPTKLRIIELQPAVHRLVGSIRQALPSALAAEQLDIGHSVSGQITQIHAEQVVITLQPSQSTALLSLSNLSNHRHMTIDEMRSSLKVGEKMDGLVIVSKNAQSGLFIVSYPKNPAAATNATTAGATGNDKEGISWRTVQVGQAITGKVVSHSTLSAGIQIKGLRGRLHATNIADDYDQVSFPQPDGPGSIGDTVYCTVLKVNPAAKLLELSSRASRVKSTGGEVKDAEVNSVADLEVGKKVRGFVKNVAAGGVFVALGTGVTARVMIKELFDDYVKEWQPKFSVGQLVSGKILKVDTANNLVEMTFRTKAAASSKKVAQLGLSDFKEGQNVVAVVKKVEEYGIFLRIEGSNVSGLCHKSELADNKKADVSSALKGFREGDQVKAHIITIDKEKGRVAFGLKASYFDDGAAAVEEDEEMEDGEGDEDVDGDEEVDEDEGDEEDEDEEEDGDEQGDDEDEEESGDEQEAEDSDEEGITLQVDQPGTTATATKPKSKANAVALDVAGGFDWSGAAPGVEDDSSDDDSDAEDDAEMPTSTSAPATTKGKGKSRAAPLDLTATAPDARPESTAEFERALLASPNSSFLWIQYMSFLLQLHEVDKARRIGRQALEKIGYREEEEKLNVWMALVNLELGFGTAESGEKVFKEASQYNDARTVYGRYAEALQVAGKDELAEETFKKIVKKFSAYPESWLSAATYYLKKGDMESARALLPRSLKSLEKQNHREMIEKMAILEFKHGEAERGKTLFEGLLERSGKKLDLWSVYIDQMARTGDIQGVRALFDRALDRKLTAKKAKFLFKKWLALEGRIGDAAGQEKAKERAKEWVGANVKQEEGDDEEDDEE</sequence>
<feature type="domain" description="S1 motif" evidence="6">
    <location>
        <begin position="810"/>
        <end position="882"/>
    </location>
</feature>
<feature type="compositionally biased region" description="Acidic residues" evidence="5">
    <location>
        <begin position="1501"/>
        <end position="1510"/>
    </location>
</feature>
<gene>
    <name evidence="7" type="ORF">MKK02DRAFT_35234</name>
</gene>
<feature type="compositionally biased region" description="Acidic residues" evidence="5">
    <location>
        <begin position="171"/>
        <end position="181"/>
    </location>
</feature>
<dbReference type="CDD" id="cd05693">
    <property type="entry name" value="S1_Rrp5_repeat_hs1_sc1"/>
    <property type="match status" value="1"/>
</dbReference>
<feature type="domain" description="S1 motif" evidence="6">
    <location>
        <begin position="442"/>
        <end position="516"/>
    </location>
</feature>
<feature type="compositionally biased region" description="Acidic residues" evidence="5">
    <location>
        <begin position="1184"/>
        <end position="1200"/>
    </location>
</feature>
<evidence type="ECO:0000256" key="5">
    <source>
        <dbReference type="SAM" id="MobiDB-lite"/>
    </source>
</evidence>
<proteinExistence type="predicted"/>
<name>A0AA38LRH3_9TREE</name>
<dbReference type="InterPro" id="IPR045209">
    <property type="entry name" value="Rrp5"/>
</dbReference>
<dbReference type="GO" id="GO:0006364">
    <property type="term" value="P:rRNA processing"/>
    <property type="evidence" value="ECO:0007669"/>
    <property type="project" value="UniProtKB-KW"/>
</dbReference>
<feature type="compositionally biased region" description="Acidic residues" evidence="5">
    <location>
        <begin position="1081"/>
        <end position="1143"/>
    </location>
</feature>
<dbReference type="InterPro" id="IPR011990">
    <property type="entry name" value="TPR-like_helical_dom_sf"/>
</dbReference>
<dbReference type="PANTHER" id="PTHR23270">
    <property type="entry name" value="PROGRAMMED CELL DEATH PROTEIN 11 PRE-RRNA PROCESSING PROTEIN RRP5"/>
    <property type="match status" value="1"/>
</dbReference>
<evidence type="ECO:0000313" key="8">
    <source>
        <dbReference type="Proteomes" id="UP001164286"/>
    </source>
</evidence>
<evidence type="ECO:0000259" key="6">
    <source>
        <dbReference type="PROSITE" id="PS50126"/>
    </source>
</evidence>
<dbReference type="Pfam" id="PF00575">
    <property type="entry name" value="S1"/>
    <property type="match status" value="4"/>
</dbReference>
<dbReference type="GO" id="GO:0032040">
    <property type="term" value="C:small-subunit processome"/>
    <property type="evidence" value="ECO:0007669"/>
    <property type="project" value="TreeGrafter"/>
</dbReference>
<keyword evidence="2" id="KW-0698">rRNA processing</keyword>
<comment type="subcellular location">
    <subcellularLocation>
        <location evidence="1">Nucleus</location>
        <location evidence="1">Nucleolus</location>
    </subcellularLocation>
</comment>
<feature type="compositionally biased region" description="Basic and acidic residues" evidence="5">
    <location>
        <begin position="1481"/>
        <end position="1491"/>
    </location>
</feature>
<dbReference type="InterPro" id="IPR012340">
    <property type="entry name" value="NA-bd_OB-fold"/>
</dbReference>